<sequence>MIISSGTSVPPELDKVPTSPTLLNTVLLRPSRHQQKLPFQAQISSSMTSVFPSSKRADATMESIVENPVEKSAFLRLPREIRDMIYDLLFVRPTGIVPWIYTGRPKKPIPYAVQGKPHNDGKHYSFDDVRNSYTRTSPGKVLLDVTWTTPVTLQEISQLSTLEKEPGCTIIPNGSLLNDCRDDQMKRLLHTRYDGAYEIIRSVPVMVEIIHGVALLATCKMLNAEGSQALYGKNLFVFNRISNIRMRQGADVFVIRENLAPLPSNIPEICRPDEEISVALQRLFTEYTLYDKEPGACRQDRKLAKFVRQDAFLTFLNRIGMKNASLLTNLNTEDDWYCGHPTRKSRPFLAGPYTQFNIGDRLRIYTTIFKALGCKIENLILHNSRASRDRDYINYDGRSRTLIDEDMEGSVGLLVNALPTLKTLQLGRYTFETKLRYIDEWRKCVRWSAFVRQRAVENHSQRVPRGIEEIIENIHRDADAYYSKIISLFETLPFTSDAWDEFESRYTPRMKSGSDQRTNRMCQKENWKLLNLGHSECRRWMGFQYPRYDFNDSMVGLMPKRSQKSPMSLSSDTGTRGMEWWMKLAN</sequence>
<proteinExistence type="predicted"/>
<organism evidence="1 2">
    <name type="scientific">Hymenoscyphus albidus</name>
    <dbReference type="NCBI Taxonomy" id="595503"/>
    <lineage>
        <taxon>Eukaryota</taxon>
        <taxon>Fungi</taxon>
        <taxon>Dikarya</taxon>
        <taxon>Ascomycota</taxon>
        <taxon>Pezizomycotina</taxon>
        <taxon>Leotiomycetes</taxon>
        <taxon>Helotiales</taxon>
        <taxon>Helotiaceae</taxon>
        <taxon>Hymenoscyphus</taxon>
    </lineage>
</organism>
<reference evidence="1" key="1">
    <citation type="submission" date="2021-07" db="EMBL/GenBank/DDBJ databases">
        <authorList>
            <person name="Durling M."/>
        </authorList>
    </citation>
    <scope>NUCLEOTIDE SEQUENCE</scope>
</reference>
<keyword evidence="2" id="KW-1185">Reference proteome</keyword>
<name>A0A9N9LL09_9HELO</name>
<dbReference type="Proteomes" id="UP000701801">
    <property type="component" value="Unassembled WGS sequence"/>
</dbReference>
<protein>
    <submittedName>
        <fullName evidence="1">Uncharacterized protein</fullName>
    </submittedName>
</protein>
<comment type="caution">
    <text evidence="1">The sequence shown here is derived from an EMBL/GenBank/DDBJ whole genome shotgun (WGS) entry which is preliminary data.</text>
</comment>
<dbReference type="AlphaFoldDB" id="A0A9N9LL09"/>
<evidence type="ECO:0000313" key="1">
    <source>
        <dbReference type="EMBL" id="CAG8974877.1"/>
    </source>
</evidence>
<gene>
    <name evidence="1" type="ORF">HYALB_00000492</name>
</gene>
<dbReference type="PANTHER" id="PTHR38790">
    <property type="entry name" value="2EXR DOMAIN-CONTAINING PROTEIN-RELATED"/>
    <property type="match status" value="1"/>
</dbReference>
<evidence type="ECO:0000313" key="2">
    <source>
        <dbReference type="Proteomes" id="UP000701801"/>
    </source>
</evidence>
<dbReference type="OrthoDB" id="3479894at2759"/>
<dbReference type="EMBL" id="CAJVRM010000116">
    <property type="protein sequence ID" value="CAG8974877.1"/>
    <property type="molecule type" value="Genomic_DNA"/>
</dbReference>
<accession>A0A9N9LL09</accession>